<evidence type="ECO:0000256" key="19">
    <source>
        <dbReference type="HAMAP-Rule" id="MF_00037"/>
    </source>
</evidence>
<dbReference type="Gene3D" id="3.30.465.10">
    <property type="match status" value="1"/>
</dbReference>
<comment type="caution">
    <text evidence="21">The sequence shown here is derived from an EMBL/GenBank/DDBJ whole genome shotgun (WGS) entry which is preliminary data.</text>
</comment>
<dbReference type="RefSeq" id="WP_229932617.1">
    <property type="nucleotide sequence ID" value="NZ_CAJHOF010000006.1"/>
</dbReference>
<keyword evidence="7 19" id="KW-0963">Cytoplasm</keyword>
<evidence type="ECO:0000259" key="20">
    <source>
        <dbReference type="Pfam" id="PF02873"/>
    </source>
</evidence>
<dbReference type="InterPro" id="IPR016169">
    <property type="entry name" value="FAD-bd_PCMH_sub2"/>
</dbReference>
<keyword evidence="22" id="KW-1185">Reference proteome</keyword>
<gene>
    <name evidence="19 21" type="primary">murB</name>
    <name evidence="21" type="ORF">LMG7974_00807</name>
</gene>
<evidence type="ECO:0000256" key="9">
    <source>
        <dbReference type="ARBA" id="ARBA00022630"/>
    </source>
</evidence>
<evidence type="ECO:0000256" key="14">
    <source>
        <dbReference type="ARBA" id="ARBA00023002"/>
    </source>
</evidence>
<proteinExistence type="inferred from homology"/>
<evidence type="ECO:0000256" key="2">
    <source>
        <dbReference type="ARBA" id="ARBA00003921"/>
    </source>
</evidence>
<keyword evidence="9 19" id="KW-0285">Flavoprotein</keyword>
<comment type="function">
    <text evidence="2 19">Cell wall formation.</text>
</comment>
<evidence type="ECO:0000256" key="18">
    <source>
        <dbReference type="ARBA" id="ARBA00048914"/>
    </source>
</evidence>
<evidence type="ECO:0000256" key="5">
    <source>
        <dbReference type="ARBA" id="ARBA00012518"/>
    </source>
</evidence>
<comment type="pathway">
    <text evidence="4 19">Cell wall biogenesis; peptidoglycan biosynthesis.</text>
</comment>
<dbReference type="EC" id="1.3.1.98" evidence="5 19"/>
<evidence type="ECO:0000256" key="15">
    <source>
        <dbReference type="ARBA" id="ARBA00023306"/>
    </source>
</evidence>
<comment type="similarity">
    <text evidence="19">Belongs to the MurB family.</text>
</comment>
<accession>A0ABM8Q595</accession>
<dbReference type="NCBIfam" id="NF010479">
    <property type="entry name" value="PRK13904.1"/>
    <property type="match status" value="1"/>
</dbReference>
<dbReference type="InterPro" id="IPR036318">
    <property type="entry name" value="FAD-bd_PCMH-like_sf"/>
</dbReference>
<keyword evidence="8 19" id="KW-0132">Cell division</keyword>
<keyword evidence="12 19" id="KW-0133">Cell shape</keyword>
<evidence type="ECO:0000313" key="22">
    <source>
        <dbReference type="Proteomes" id="UP000789803"/>
    </source>
</evidence>
<dbReference type="PANTHER" id="PTHR21071">
    <property type="entry name" value="UDP-N-ACETYLENOLPYRUVOYLGLUCOSAMINE REDUCTASE"/>
    <property type="match status" value="1"/>
</dbReference>
<keyword evidence="11 19" id="KW-0521">NADP</keyword>
<feature type="active site" description="Proton donor" evidence="19">
    <location>
        <position position="183"/>
    </location>
</feature>
<feature type="domain" description="UDP-N-acetylenolpyruvoylglucosamine reductase C-terminal" evidence="20">
    <location>
        <begin position="166"/>
        <end position="256"/>
    </location>
</feature>
<evidence type="ECO:0000256" key="17">
    <source>
        <dbReference type="ARBA" id="ARBA00031026"/>
    </source>
</evidence>
<dbReference type="InterPro" id="IPR011601">
    <property type="entry name" value="MurB_C"/>
</dbReference>
<protein>
    <recommendedName>
        <fullName evidence="6 19">UDP-N-acetylenolpyruvoylglucosamine reductase</fullName>
        <ecNumber evidence="5 19">1.3.1.98</ecNumber>
    </recommendedName>
    <alternativeName>
        <fullName evidence="17 19">UDP-N-acetylmuramate dehydrogenase</fullName>
    </alternativeName>
</protein>
<comment type="subcellular location">
    <subcellularLocation>
        <location evidence="3 19">Cytoplasm</location>
    </subcellularLocation>
</comment>
<feature type="active site" evidence="19">
    <location>
        <position position="253"/>
    </location>
</feature>
<sequence>MKREIDFAKFSSVKIGCVCEVSVINSVDDDAVGFLMIGAGNNILVSNNPPKIAMLGDSFDYIKIDGDILEIGGACKSGKIYNFAKKNDLANFEFLKSIPGTLGGLVKMNAGLGGVSVSDYLTHVRLKSGWIERENFNFSYRYSGINECIYGAKFKIKRGFSQDKAKFFEEKRANQPRGASFGSVFVNPHGDYAGRLLEAVGLKGYVKGGAMFSDVHANFMINFNNASFDDAMWLINEAKRRVKDSFHIELKCEVVVL</sequence>
<dbReference type="SUPFAM" id="SSF56194">
    <property type="entry name" value="Uridine diphospho-N-Acetylenolpyruvylglucosamine reductase, MurB, C-terminal domain"/>
    <property type="match status" value="1"/>
</dbReference>
<dbReference type="PANTHER" id="PTHR21071:SF4">
    <property type="entry name" value="UDP-N-ACETYLENOLPYRUVOYLGLUCOSAMINE REDUCTASE"/>
    <property type="match status" value="1"/>
</dbReference>
<evidence type="ECO:0000256" key="7">
    <source>
        <dbReference type="ARBA" id="ARBA00022490"/>
    </source>
</evidence>
<reference evidence="21 22" key="1">
    <citation type="submission" date="2020-11" db="EMBL/GenBank/DDBJ databases">
        <authorList>
            <person name="Peeters C."/>
        </authorList>
    </citation>
    <scope>NUCLEOTIDE SEQUENCE [LARGE SCALE GENOMIC DNA]</scope>
    <source>
        <strain evidence="21 22">LMG 7974</strain>
    </source>
</reference>
<evidence type="ECO:0000313" key="21">
    <source>
        <dbReference type="EMBL" id="CAD7288049.1"/>
    </source>
</evidence>
<evidence type="ECO:0000256" key="12">
    <source>
        <dbReference type="ARBA" id="ARBA00022960"/>
    </source>
</evidence>
<dbReference type="InterPro" id="IPR036635">
    <property type="entry name" value="MurB_C_sf"/>
</dbReference>
<organism evidence="21 22">
    <name type="scientific">Campylobacter majalis</name>
    <dbReference type="NCBI Taxonomy" id="2790656"/>
    <lineage>
        <taxon>Bacteria</taxon>
        <taxon>Pseudomonadati</taxon>
        <taxon>Campylobacterota</taxon>
        <taxon>Epsilonproteobacteria</taxon>
        <taxon>Campylobacterales</taxon>
        <taxon>Campylobacteraceae</taxon>
        <taxon>Campylobacter</taxon>
    </lineage>
</organism>
<dbReference type="Pfam" id="PF02873">
    <property type="entry name" value="MurB_C"/>
    <property type="match status" value="1"/>
</dbReference>
<evidence type="ECO:0000256" key="10">
    <source>
        <dbReference type="ARBA" id="ARBA00022827"/>
    </source>
</evidence>
<dbReference type="SUPFAM" id="SSF56176">
    <property type="entry name" value="FAD-binding/transporter-associated domain-like"/>
    <property type="match status" value="1"/>
</dbReference>
<dbReference type="Proteomes" id="UP000789803">
    <property type="component" value="Unassembled WGS sequence"/>
</dbReference>
<dbReference type="GO" id="GO:0008762">
    <property type="term" value="F:UDP-N-acetylmuramate dehydrogenase activity"/>
    <property type="evidence" value="ECO:0007669"/>
    <property type="project" value="UniProtKB-EC"/>
</dbReference>
<evidence type="ECO:0000256" key="11">
    <source>
        <dbReference type="ARBA" id="ARBA00022857"/>
    </source>
</evidence>
<feature type="active site" evidence="19">
    <location>
        <position position="141"/>
    </location>
</feature>
<dbReference type="HAMAP" id="MF_00037">
    <property type="entry name" value="MurB"/>
    <property type="match status" value="1"/>
</dbReference>
<evidence type="ECO:0000256" key="1">
    <source>
        <dbReference type="ARBA" id="ARBA00001974"/>
    </source>
</evidence>
<evidence type="ECO:0000256" key="8">
    <source>
        <dbReference type="ARBA" id="ARBA00022618"/>
    </source>
</evidence>
<dbReference type="EMBL" id="CAJHOF010000006">
    <property type="protein sequence ID" value="CAD7288049.1"/>
    <property type="molecule type" value="Genomic_DNA"/>
</dbReference>
<dbReference type="InterPro" id="IPR003170">
    <property type="entry name" value="MurB"/>
</dbReference>
<keyword evidence="13 19" id="KW-0573">Peptidoglycan synthesis</keyword>
<evidence type="ECO:0000256" key="13">
    <source>
        <dbReference type="ARBA" id="ARBA00022984"/>
    </source>
</evidence>
<dbReference type="NCBIfam" id="TIGR00179">
    <property type="entry name" value="murB"/>
    <property type="match status" value="1"/>
</dbReference>
<evidence type="ECO:0000256" key="4">
    <source>
        <dbReference type="ARBA" id="ARBA00004752"/>
    </source>
</evidence>
<keyword evidence="16 19" id="KW-0961">Cell wall biogenesis/degradation</keyword>
<evidence type="ECO:0000256" key="16">
    <source>
        <dbReference type="ARBA" id="ARBA00023316"/>
    </source>
</evidence>
<name>A0ABM8Q595_9BACT</name>
<comment type="cofactor">
    <cofactor evidence="1 19">
        <name>FAD</name>
        <dbReference type="ChEBI" id="CHEBI:57692"/>
    </cofactor>
</comment>
<comment type="catalytic activity">
    <reaction evidence="18 19">
        <text>UDP-N-acetyl-alpha-D-muramate + NADP(+) = UDP-N-acetyl-3-O-(1-carboxyvinyl)-alpha-D-glucosamine + NADPH + H(+)</text>
        <dbReference type="Rhea" id="RHEA:12248"/>
        <dbReference type="ChEBI" id="CHEBI:15378"/>
        <dbReference type="ChEBI" id="CHEBI:57783"/>
        <dbReference type="ChEBI" id="CHEBI:58349"/>
        <dbReference type="ChEBI" id="CHEBI:68483"/>
        <dbReference type="ChEBI" id="CHEBI:70757"/>
        <dbReference type="EC" id="1.3.1.98"/>
    </reaction>
</comment>
<evidence type="ECO:0000256" key="6">
    <source>
        <dbReference type="ARBA" id="ARBA00015188"/>
    </source>
</evidence>
<keyword evidence="10 19" id="KW-0274">FAD</keyword>
<keyword evidence="15 19" id="KW-0131">Cell cycle</keyword>
<dbReference type="Gene3D" id="3.90.78.10">
    <property type="entry name" value="UDP-N-acetylenolpyruvoylglucosamine reductase, C-terminal domain"/>
    <property type="match status" value="1"/>
</dbReference>
<evidence type="ECO:0000256" key="3">
    <source>
        <dbReference type="ARBA" id="ARBA00004496"/>
    </source>
</evidence>
<keyword evidence="14 19" id="KW-0560">Oxidoreductase</keyword>